<evidence type="ECO:0000259" key="6">
    <source>
        <dbReference type="PROSITE" id="PS50111"/>
    </source>
</evidence>
<name>A0ABU1W3Z7_9GAMM</name>
<proteinExistence type="inferred from homology"/>
<dbReference type="PROSITE" id="PS51257">
    <property type="entry name" value="PROKAR_LIPOPROTEIN"/>
    <property type="match status" value="1"/>
</dbReference>
<evidence type="ECO:0000313" key="8">
    <source>
        <dbReference type="EMBL" id="MDR7122696.1"/>
    </source>
</evidence>
<keyword evidence="5" id="KW-0472">Membrane</keyword>
<dbReference type="Gene3D" id="1.10.287.950">
    <property type="entry name" value="Methyl-accepting chemotaxis protein"/>
    <property type="match status" value="1"/>
</dbReference>
<dbReference type="SUPFAM" id="SSF58104">
    <property type="entry name" value="Methyl-accepting chemotaxis protein (MCP) signaling domain"/>
    <property type="match status" value="1"/>
</dbReference>
<dbReference type="SMART" id="SM00304">
    <property type="entry name" value="HAMP"/>
    <property type="match status" value="1"/>
</dbReference>
<dbReference type="PANTHER" id="PTHR32089">
    <property type="entry name" value="METHYL-ACCEPTING CHEMOTAXIS PROTEIN MCPB"/>
    <property type="match status" value="1"/>
</dbReference>
<organism evidence="8 9">
    <name type="scientific">Rheinheimera soli</name>
    <dbReference type="NCBI Taxonomy" id="443616"/>
    <lineage>
        <taxon>Bacteria</taxon>
        <taxon>Pseudomonadati</taxon>
        <taxon>Pseudomonadota</taxon>
        <taxon>Gammaproteobacteria</taxon>
        <taxon>Chromatiales</taxon>
        <taxon>Chromatiaceae</taxon>
        <taxon>Rheinheimera</taxon>
    </lineage>
</organism>
<evidence type="ECO:0000256" key="4">
    <source>
        <dbReference type="PROSITE-ProRule" id="PRU00284"/>
    </source>
</evidence>
<feature type="transmembrane region" description="Helical" evidence="5">
    <location>
        <begin position="194"/>
        <end position="212"/>
    </location>
</feature>
<dbReference type="PROSITE" id="PS50111">
    <property type="entry name" value="CHEMOTAXIS_TRANSDUC_2"/>
    <property type="match status" value="1"/>
</dbReference>
<evidence type="ECO:0000256" key="1">
    <source>
        <dbReference type="ARBA" id="ARBA00004370"/>
    </source>
</evidence>
<comment type="similarity">
    <text evidence="3">Belongs to the methyl-accepting chemotaxis (MCP) protein family.</text>
</comment>
<comment type="caution">
    <text evidence="8">The sequence shown here is derived from an EMBL/GenBank/DDBJ whole genome shotgun (WGS) entry which is preliminary data.</text>
</comment>
<dbReference type="PANTHER" id="PTHR32089:SF112">
    <property type="entry name" value="LYSOZYME-LIKE PROTEIN-RELATED"/>
    <property type="match status" value="1"/>
</dbReference>
<evidence type="ECO:0000256" key="5">
    <source>
        <dbReference type="SAM" id="Phobius"/>
    </source>
</evidence>
<evidence type="ECO:0000256" key="3">
    <source>
        <dbReference type="ARBA" id="ARBA00029447"/>
    </source>
</evidence>
<keyword evidence="5" id="KW-1133">Transmembrane helix</keyword>
<feature type="domain" description="Methyl-accepting transducer" evidence="6">
    <location>
        <begin position="272"/>
        <end position="508"/>
    </location>
</feature>
<feature type="domain" description="HAMP" evidence="7">
    <location>
        <begin position="214"/>
        <end position="267"/>
    </location>
</feature>
<dbReference type="SMART" id="SM00283">
    <property type="entry name" value="MA"/>
    <property type="match status" value="1"/>
</dbReference>
<dbReference type="RefSeq" id="WP_310281126.1">
    <property type="nucleotide sequence ID" value="NZ_JAVDWR010000020.1"/>
</dbReference>
<dbReference type="Pfam" id="PF00672">
    <property type="entry name" value="HAMP"/>
    <property type="match status" value="1"/>
</dbReference>
<evidence type="ECO:0000259" key="7">
    <source>
        <dbReference type="PROSITE" id="PS50885"/>
    </source>
</evidence>
<evidence type="ECO:0000313" key="9">
    <source>
        <dbReference type="Proteomes" id="UP001257909"/>
    </source>
</evidence>
<keyword evidence="2 4" id="KW-0807">Transducer</keyword>
<comment type="subcellular location">
    <subcellularLocation>
        <location evidence="1">Membrane</location>
    </subcellularLocation>
</comment>
<dbReference type="InterPro" id="IPR003660">
    <property type="entry name" value="HAMP_dom"/>
</dbReference>
<keyword evidence="5" id="KW-0812">Transmembrane</keyword>
<gene>
    <name evidence="8" type="ORF">J2W69_003673</name>
</gene>
<keyword evidence="9" id="KW-1185">Reference proteome</keyword>
<dbReference type="Proteomes" id="UP001257909">
    <property type="component" value="Unassembled WGS sequence"/>
</dbReference>
<dbReference type="PROSITE" id="PS50885">
    <property type="entry name" value="HAMP"/>
    <property type="match status" value="1"/>
</dbReference>
<protein>
    <submittedName>
        <fullName evidence="8">Methyl-accepting chemotaxis protein</fullName>
    </submittedName>
</protein>
<dbReference type="Gene3D" id="6.10.340.10">
    <property type="match status" value="1"/>
</dbReference>
<dbReference type="CDD" id="cd06225">
    <property type="entry name" value="HAMP"/>
    <property type="match status" value="1"/>
</dbReference>
<sequence length="544" mass="59522">MIRYFLSLRIGSKLMLAFLLLIAGCGATLYQGFLTLDRFQSELDSTSRRFDRISDIKELKANMAVQNQLVLKTIIQKAAAQGADIQNIEDLQQKNTALLHHLQQGQGNKDEVKALISAIQNARTEHLHFFQTNVLPSIKAEQYDQSWLLMSEHGTELTSNIEKKTDELERLTVQLMQQSLEDTGQEFAALKQRLVFFSLLMVGTGILLSWLLSRHIALPLASLAIMAEQIGRGEIPKEVPHNVRRDEVGRLSLAFATMSKYLRELVQELNESTSVLATSGEEILAVTNQVATSTQETATAISEITTTVQEVKQTATISGAKSQEVMDSAETTKQEVQSGRVAVEETLLGMDQIREQMQAVADSIVRLGEQSQAIGEIVASVGDLAEQSNLLGVNASIEAVKAGEAGKGFSVVAQEVKALAEQSKQATTQVRTILGDIQRAMTKAVLLAEQSSKTVERGYERAQQTGEAIQALSNRIDESSGAAMQIAASSQQQKIGMDQIAIAMENIRQASQDNVVGARQVDLAAKNLNQLGLKLKQLTMKFTL</sequence>
<evidence type="ECO:0000256" key="2">
    <source>
        <dbReference type="ARBA" id="ARBA00023224"/>
    </source>
</evidence>
<dbReference type="EMBL" id="JAVDWR010000020">
    <property type="protein sequence ID" value="MDR7122696.1"/>
    <property type="molecule type" value="Genomic_DNA"/>
</dbReference>
<reference evidence="8 9" key="1">
    <citation type="submission" date="2023-07" db="EMBL/GenBank/DDBJ databases">
        <title>Sorghum-associated microbial communities from plants grown in Nebraska, USA.</title>
        <authorList>
            <person name="Schachtman D."/>
        </authorList>
    </citation>
    <scope>NUCLEOTIDE SEQUENCE [LARGE SCALE GENOMIC DNA]</scope>
    <source>
        <strain evidence="8 9">4138</strain>
    </source>
</reference>
<dbReference type="Pfam" id="PF00015">
    <property type="entry name" value="MCPsignal"/>
    <property type="match status" value="1"/>
</dbReference>
<accession>A0ABU1W3Z7</accession>
<dbReference type="InterPro" id="IPR004089">
    <property type="entry name" value="MCPsignal_dom"/>
</dbReference>